<reference evidence="1" key="2">
    <citation type="journal article" date="2021" name="Genome Biol. Evol.">
        <title>Developing a high-quality reference genome for a parasitic bivalve with doubly uniparental inheritance (Bivalvia: Unionida).</title>
        <authorList>
            <person name="Smith C.H."/>
        </authorList>
    </citation>
    <scope>NUCLEOTIDE SEQUENCE</scope>
    <source>
        <strain evidence="1">CHS0354</strain>
        <tissue evidence="1">Mantle</tissue>
    </source>
</reference>
<sequence length="67" mass="7846">MSKKTTITKIANTYGSMFALFRNEECKNAAVLNLIPYRNKTSEDLVIHDEVTTANIHFFMQDEYDRR</sequence>
<organism evidence="1 2">
    <name type="scientific">Potamilus streckersoni</name>
    <dbReference type="NCBI Taxonomy" id="2493646"/>
    <lineage>
        <taxon>Eukaryota</taxon>
        <taxon>Metazoa</taxon>
        <taxon>Spiralia</taxon>
        <taxon>Lophotrochozoa</taxon>
        <taxon>Mollusca</taxon>
        <taxon>Bivalvia</taxon>
        <taxon>Autobranchia</taxon>
        <taxon>Heteroconchia</taxon>
        <taxon>Palaeoheterodonta</taxon>
        <taxon>Unionida</taxon>
        <taxon>Unionoidea</taxon>
        <taxon>Unionidae</taxon>
        <taxon>Ambleminae</taxon>
        <taxon>Lampsilini</taxon>
        <taxon>Potamilus</taxon>
    </lineage>
</organism>
<reference evidence="1" key="1">
    <citation type="journal article" date="2021" name="Genome Biol. Evol.">
        <title>A High-Quality Reference Genome for a Parasitic Bivalve with Doubly Uniparental Inheritance (Bivalvia: Unionida).</title>
        <authorList>
            <person name="Smith C.H."/>
        </authorList>
    </citation>
    <scope>NUCLEOTIDE SEQUENCE</scope>
    <source>
        <strain evidence="1">CHS0354</strain>
    </source>
</reference>
<reference evidence="1" key="3">
    <citation type="submission" date="2023-05" db="EMBL/GenBank/DDBJ databases">
        <authorList>
            <person name="Smith C.H."/>
        </authorList>
    </citation>
    <scope>NUCLEOTIDE SEQUENCE</scope>
    <source>
        <strain evidence="1">CHS0354</strain>
        <tissue evidence="1">Mantle</tissue>
    </source>
</reference>
<keyword evidence="2" id="KW-1185">Reference proteome</keyword>
<comment type="caution">
    <text evidence="1">The sequence shown here is derived from an EMBL/GenBank/DDBJ whole genome shotgun (WGS) entry which is preliminary data.</text>
</comment>
<dbReference type="EMBL" id="JAEAOA010000912">
    <property type="protein sequence ID" value="KAK3611136.1"/>
    <property type="molecule type" value="Genomic_DNA"/>
</dbReference>
<dbReference type="AlphaFoldDB" id="A0AAE0TIQ6"/>
<dbReference type="Proteomes" id="UP001195483">
    <property type="component" value="Unassembled WGS sequence"/>
</dbReference>
<protein>
    <submittedName>
        <fullName evidence="1">Uncharacterized protein</fullName>
    </submittedName>
</protein>
<evidence type="ECO:0000313" key="2">
    <source>
        <dbReference type="Proteomes" id="UP001195483"/>
    </source>
</evidence>
<evidence type="ECO:0000313" key="1">
    <source>
        <dbReference type="EMBL" id="KAK3611136.1"/>
    </source>
</evidence>
<accession>A0AAE0TIQ6</accession>
<proteinExistence type="predicted"/>
<gene>
    <name evidence="1" type="ORF">CHS0354_014880</name>
</gene>
<name>A0AAE0TIQ6_9BIVA</name>